<feature type="region of interest" description="Disordered" evidence="1">
    <location>
        <begin position="25"/>
        <end position="52"/>
    </location>
</feature>
<name>A0A542DBA5_9ACTN</name>
<protein>
    <recommendedName>
        <fullName evidence="3">N,N-dimethylformamidase beta subunit-like C-terminal domain-containing protein</fullName>
    </recommendedName>
</protein>
<evidence type="ECO:0000313" key="5">
    <source>
        <dbReference type="Proteomes" id="UP000316298"/>
    </source>
</evidence>
<feature type="compositionally biased region" description="Low complexity" evidence="1">
    <location>
        <begin position="25"/>
        <end position="48"/>
    </location>
</feature>
<evidence type="ECO:0000259" key="3">
    <source>
        <dbReference type="Pfam" id="PF20254"/>
    </source>
</evidence>
<dbReference type="Pfam" id="PF20254">
    <property type="entry name" value="DMFA2_C"/>
    <property type="match status" value="1"/>
</dbReference>
<evidence type="ECO:0000313" key="4">
    <source>
        <dbReference type="EMBL" id="TQJ00362.1"/>
    </source>
</evidence>
<gene>
    <name evidence="4" type="ORF">FB475_7359</name>
</gene>
<reference evidence="4 5" key="1">
    <citation type="submission" date="2019-06" db="EMBL/GenBank/DDBJ databases">
        <title>Sequencing the genomes of 1000 actinobacteria strains.</title>
        <authorList>
            <person name="Klenk H.-P."/>
        </authorList>
    </citation>
    <scope>NUCLEOTIDE SEQUENCE [LARGE SCALE GENOMIC DNA]</scope>
    <source>
        <strain evidence="4 5">DSM 17305</strain>
    </source>
</reference>
<feature type="chain" id="PRO_5021924322" description="N,N-dimethylformamidase beta subunit-like C-terminal domain-containing protein" evidence="2">
    <location>
        <begin position="26"/>
        <end position="521"/>
    </location>
</feature>
<dbReference type="RefSeq" id="WP_202878701.1">
    <property type="nucleotide sequence ID" value="NZ_BAAAKA010000053.1"/>
</dbReference>
<feature type="domain" description="N,N-dimethylformamidase beta subunit-like C-terminal" evidence="3">
    <location>
        <begin position="105"/>
        <end position="461"/>
    </location>
</feature>
<keyword evidence="5" id="KW-1185">Reference proteome</keyword>
<evidence type="ECO:0000256" key="2">
    <source>
        <dbReference type="SAM" id="SignalP"/>
    </source>
</evidence>
<feature type="signal peptide" evidence="2">
    <location>
        <begin position="1"/>
        <end position="25"/>
    </location>
</feature>
<dbReference type="InterPro" id="IPR046540">
    <property type="entry name" value="DMFA2_C"/>
</dbReference>
<dbReference type="Proteomes" id="UP000316298">
    <property type="component" value="Unassembled WGS sequence"/>
</dbReference>
<feature type="region of interest" description="Disordered" evidence="1">
    <location>
        <begin position="493"/>
        <end position="521"/>
    </location>
</feature>
<dbReference type="AlphaFoldDB" id="A0A542DBA5"/>
<proteinExistence type="predicted"/>
<comment type="caution">
    <text evidence="4">The sequence shown here is derived from an EMBL/GenBank/DDBJ whole genome shotgun (WGS) entry which is preliminary data.</text>
</comment>
<sequence length="521" mass="55042">MFTVRRGLVLGATMVLLATGCKSTAPTSQPAPASQSAPTSAPATTPSAVGPGVVAENAKRGTTAWKIDTQRIAGPLELAGYADHVSVRSGQPFKLFVTSTAGAFTVRAFRIGWYGGTGGRLVWTSPSVPGRVQPAAVVRPSDHLVTTTWQPSLTVPTTGWPAGAYLLLLTAADGKQKYVPLTVRSESTQGAVAIVNAVNTYEAYNEWGGYSLYNGPDKSFASRAHRVTFNRPYDGNGARTLVQSELPLIQLAERSGVRLAYLTSVDLATDPNALSGARGVVSLGHDEYWTVAMRDAVTKARDSGTNVAFLGANAVYWRVRYEAGNRVIVGYKDATLDPLRNRPDTTAKWRSKPDPRPENSLTGMLYECFPAVGSFTVRDPDFFLYAGTGARKGSAYPGLTATEVDRAYPIPGTPKTLQVVAHSPVSCGPTIHTFSDATYYTTPSGAGVFDTGSMNWVPSLHGPNSKHSLTAREVAFARTVTVNLLRAMSAGPLARTHPAQPDLNTLGASASTSTGSGGSVG</sequence>
<dbReference type="EMBL" id="VFMM01000004">
    <property type="protein sequence ID" value="TQJ00362.1"/>
    <property type="molecule type" value="Genomic_DNA"/>
</dbReference>
<keyword evidence="2" id="KW-0732">Signal</keyword>
<dbReference type="PROSITE" id="PS51257">
    <property type="entry name" value="PROKAR_LIPOPROTEIN"/>
    <property type="match status" value="1"/>
</dbReference>
<evidence type="ECO:0000256" key="1">
    <source>
        <dbReference type="SAM" id="MobiDB-lite"/>
    </source>
</evidence>
<organism evidence="4 5">
    <name type="scientific">Kribbella jejuensis</name>
    <dbReference type="NCBI Taxonomy" id="236068"/>
    <lineage>
        <taxon>Bacteria</taxon>
        <taxon>Bacillati</taxon>
        <taxon>Actinomycetota</taxon>
        <taxon>Actinomycetes</taxon>
        <taxon>Propionibacteriales</taxon>
        <taxon>Kribbellaceae</taxon>
        <taxon>Kribbella</taxon>
    </lineage>
</organism>
<accession>A0A542DBA5</accession>